<dbReference type="AlphaFoldDB" id="A0A2M7G4F9"/>
<proteinExistence type="predicted"/>
<accession>A0A2M7G4F9</accession>
<comment type="caution">
    <text evidence="1">The sequence shown here is derived from an EMBL/GenBank/DDBJ whole genome shotgun (WGS) entry which is preliminary data.</text>
</comment>
<dbReference type="PANTHER" id="PTHR34796">
    <property type="entry name" value="EXPRESSED PROTEIN"/>
    <property type="match status" value="1"/>
</dbReference>
<dbReference type="Pfam" id="PF03745">
    <property type="entry name" value="DUF309"/>
    <property type="match status" value="1"/>
</dbReference>
<organism evidence="1 2">
    <name type="scientific">bacterium (Candidatus Blackallbacteria) CG17_big_fil_post_rev_8_21_14_2_50_48_46</name>
    <dbReference type="NCBI Taxonomy" id="2014261"/>
    <lineage>
        <taxon>Bacteria</taxon>
        <taxon>Candidatus Blackallbacteria</taxon>
    </lineage>
</organism>
<evidence type="ECO:0000313" key="1">
    <source>
        <dbReference type="EMBL" id="PIW16697.1"/>
    </source>
</evidence>
<evidence type="ECO:0000313" key="2">
    <source>
        <dbReference type="Proteomes" id="UP000231019"/>
    </source>
</evidence>
<dbReference type="InterPro" id="IPR005500">
    <property type="entry name" value="DUF309"/>
</dbReference>
<dbReference type="Gene3D" id="1.10.3450.10">
    <property type="entry name" value="TTHA0068-like"/>
    <property type="match status" value="1"/>
</dbReference>
<protein>
    <submittedName>
        <fullName evidence="1">DUF309 domain-containing protein</fullName>
    </submittedName>
</protein>
<dbReference type="SUPFAM" id="SSF140663">
    <property type="entry name" value="TTHA0068-like"/>
    <property type="match status" value="1"/>
</dbReference>
<dbReference type="EMBL" id="PFFQ01000037">
    <property type="protein sequence ID" value="PIW16697.1"/>
    <property type="molecule type" value="Genomic_DNA"/>
</dbReference>
<dbReference type="Proteomes" id="UP000231019">
    <property type="component" value="Unassembled WGS sequence"/>
</dbReference>
<name>A0A2M7G4F9_9BACT</name>
<dbReference type="PANTHER" id="PTHR34796:SF1">
    <property type="entry name" value="EXPRESSED PROTEIN"/>
    <property type="match status" value="1"/>
</dbReference>
<reference evidence="1 2" key="1">
    <citation type="submission" date="2017-09" db="EMBL/GenBank/DDBJ databases">
        <title>Depth-based differentiation of microbial function through sediment-hosted aquifers and enrichment of novel symbionts in the deep terrestrial subsurface.</title>
        <authorList>
            <person name="Probst A.J."/>
            <person name="Ladd B."/>
            <person name="Jarett J.K."/>
            <person name="Geller-Mcgrath D.E."/>
            <person name="Sieber C.M."/>
            <person name="Emerson J.B."/>
            <person name="Anantharaman K."/>
            <person name="Thomas B.C."/>
            <person name="Malmstrom R."/>
            <person name="Stieglmeier M."/>
            <person name="Klingl A."/>
            <person name="Woyke T."/>
            <person name="Ryan C.M."/>
            <person name="Banfield J.F."/>
        </authorList>
    </citation>
    <scope>NUCLEOTIDE SEQUENCE [LARGE SCALE GENOMIC DNA]</scope>
    <source>
        <strain evidence="1">CG17_big_fil_post_rev_8_21_14_2_50_48_46</strain>
    </source>
</reference>
<gene>
    <name evidence="1" type="ORF">COW36_13100</name>
</gene>
<sequence length="120" mass="13609">MQPLKPHQTVLWQQGLYCFNQGAYFEAHEIFEELWRSLPPPQKTSLQGLIQVAVACVHLHRQNERGARSLFKKAAQNLSTGPLPSGNQAALLKQIEAWLNWLEQSPDKRSEAPNWPSLAP</sequence>
<dbReference type="InterPro" id="IPR023203">
    <property type="entry name" value="TTHA0068_sf"/>
</dbReference>